<evidence type="ECO:0000259" key="3">
    <source>
        <dbReference type="Pfam" id="PF16498"/>
    </source>
</evidence>
<keyword evidence="1" id="KW-0539">Nucleus</keyword>
<dbReference type="GO" id="GO:0016514">
    <property type="term" value="C:SWI/SNF complex"/>
    <property type="evidence" value="ECO:0007669"/>
    <property type="project" value="TreeGrafter"/>
</dbReference>
<evidence type="ECO:0008006" key="6">
    <source>
        <dbReference type="Google" id="ProtNLM"/>
    </source>
</evidence>
<feature type="domain" description="SMARCC SWIRM-associated" evidence="3">
    <location>
        <begin position="57"/>
        <end position="119"/>
    </location>
</feature>
<evidence type="ECO:0000256" key="1">
    <source>
        <dbReference type="ARBA" id="ARBA00023242"/>
    </source>
</evidence>
<dbReference type="GO" id="GO:0042393">
    <property type="term" value="F:histone binding"/>
    <property type="evidence" value="ECO:0007669"/>
    <property type="project" value="TreeGrafter"/>
</dbReference>
<dbReference type="GO" id="GO:0045893">
    <property type="term" value="P:positive regulation of DNA-templated transcription"/>
    <property type="evidence" value="ECO:0007669"/>
    <property type="project" value="TreeGrafter"/>
</dbReference>
<dbReference type="InterPro" id="IPR032448">
    <property type="entry name" value="SWIRM-assoc"/>
</dbReference>
<reference evidence="5" key="1">
    <citation type="submission" date="2015-01" db="EMBL/GenBank/DDBJ databases">
        <authorList>
            <person name="Aksoy S."/>
            <person name="Warren W."/>
            <person name="Wilson R.K."/>
        </authorList>
    </citation>
    <scope>NUCLEOTIDE SEQUENCE [LARGE SCALE GENOMIC DNA]</scope>
    <source>
        <strain evidence="5">IAEA</strain>
    </source>
</reference>
<evidence type="ECO:0000313" key="5">
    <source>
        <dbReference type="Proteomes" id="UP000092460"/>
    </source>
</evidence>
<dbReference type="AlphaFoldDB" id="A0A1B0AS47"/>
<dbReference type="PANTHER" id="PTHR12802:SF41">
    <property type="entry name" value="BRAHMA ASSOCIATED PROTEIN 155 KDA"/>
    <property type="match status" value="1"/>
</dbReference>
<feature type="domain" description="SMARCC C-terminal" evidence="2">
    <location>
        <begin position="144"/>
        <end position="188"/>
    </location>
</feature>
<dbReference type="EnsemblMetazoa" id="GPPI006593-RA">
    <property type="protein sequence ID" value="GPPI006593-PA"/>
    <property type="gene ID" value="GPPI006593"/>
</dbReference>
<dbReference type="GO" id="GO:0003677">
    <property type="term" value="F:DNA binding"/>
    <property type="evidence" value="ECO:0007669"/>
    <property type="project" value="TreeGrafter"/>
</dbReference>
<keyword evidence="5" id="KW-1185">Reference proteome</keyword>
<reference evidence="4" key="2">
    <citation type="submission" date="2020-05" db="UniProtKB">
        <authorList>
            <consortium name="EnsemblMetazoa"/>
        </authorList>
    </citation>
    <scope>IDENTIFICATION</scope>
    <source>
        <strain evidence="4">IAEA</strain>
    </source>
</reference>
<protein>
    <recommendedName>
        <fullName evidence="6">SMARCC C-terminal domain-containing protein</fullName>
    </recommendedName>
</protein>
<dbReference type="Pfam" id="PF16498">
    <property type="entry name" value="SWIRM-assoc_3"/>
    <property type="match status" value="1"/>
</dbReference>
<dbReference type="EMBL" id="JXJN01002669">
    <property type="status" value="NOT_ANNOTATED_CDS"/>
    <property type="molecule type" value="Genomic_DNA"/>
</dbReference>
<evidence type="ECO:0000313" key="4">
    <source>
        <dbReference type="EnsemblMetazoa" id="GPPI006593-PA"/>
    </source>
</evidence>
<organism evidence="4 5">
    <name type="scientific">Glossina palpalis gambiensis</name>
    <dbReference type="NCBI Taxonomy" id="67801"/>
    <lineage>
        <taxon>Eukaryota</taxon>
        <taxon>Metazoa</taxon>
        <taxon>Ecdysozoa</taxon>
        <taxon>Arthropoda</taxon>
        <taxon>Hexapoda</taxon>
        <taxon>Insecta</taxon>
        <taxon>Pterygota</taxon>
        <taxon>Neoptera</taxon>
        <taxon>Endopterygota</taxon>
        <taxon>Diptera</taxon>
        <taxon>Brachycera</taxon>
        <taxon>Muscomorpha</taxon>
        <taxon>Hippoboscoidea</taxon>
        <taxon>Glossinidae</taxon>
        <taxon>Glossina</taxon>
    </lineage>
</organism>
<accession>A0A1B0AS47</accession>
<proteinExistence type="predicted"/>
<dbReference type="VEuPathDB" id="VectorBase:GPPI006593"/>
<dbReference type="Proteomes" id="UP000092460">
    <property type="component" value="Unassembled WGS sequence"/>
</dbReference>
<dbReference type="Pfam" id="PF16495">
    <property type="entry name" value="SWIRM-assoc_1"/>
    <property type="match status" value="1"/>
</dbReference>
<name>A0A1B0AS47_9MUSC</name>
<dbReference type="STRING" id="67801.A0A1B0AS47"/>
<dbReference type="InterPro" id="IPR032451">
    <property type="entry name" value="SMARCC_C"/>
</dbReference>
<evidence type="ECO:0000259" key="2">
    <source>
        <dbReference type="Pfam" id="PF16495"/>
    </source>
</evidence>
<dbReference type="PANTHER" id="PTHR12802">
    <property type="entry name" value="SWI/SNF COMPLEX-RELATED"/>
    <property type="match status" value="1"/>
</dbReference>
<sequence length="193" mass="21090">MRRKTDKRILHILRLPIEESYLKDYGGFLGPLGCQPILFGKSENPLMLTAEFLVSAVDPRVAAAAAKAAMEVFVAIKDEVPATENHMKNVEKASVAEKFNPTYGMANRGIAGTGDCKEDDDANAVTFPASVDEKMEQIQTAAAAALASAAVKAKHLAALEERKIKSLVVLLVETQMKKLEIKPRHFEEQQAKI</sequence>